<sequence length="259" mass="28992">MRSTLTWDERLHYRDRLRAARYAALADAEAFSEICFVVEAIGLRLSDKEENMGKYIDRIRDIANDSLILTDMPEHFPALFSRFDALYRAVQAARNDAMHTGVYARHVTAAAIELSIGLEEGIMREQEHVRTKVQDFMVRDAVTVKPWQPVAYARQMMLTHSFTYLPVNIDGSWKLLPEVSMAKFLPRGGAPRKEALACSIEDASKRGDRQLVLVDAQIVGPDDDVAELLQSVNSDGATLWLVDDGHGGLAGVLSPFELM</sequence>
<dbReference type="InterPro" id="IPR046342">
    <property type="entry name" value="CBS_dom_sf"/>
</dbReference>
<organism evidence="1 2">
    <name type="scientific">Burkholderia territorii</name>
    <dbReference type="NCBI Taxonomy" id="1503055"/>
    <lineage>
        <taxon>Bacteria</taxon>
        <taxon>Pseudomonadati</taxon>
        <taxon>Pseudomonadota</taxon>
        <taxon>Betaproteobacteria</taxon>
        <taxon>Burkholderiales</taxon>
        <taxon>Burkholderiaceae</taxon>
        <taxon>Burkholderia</taxon>
        <taxon>Burkholderia cepacia complex</taxon>
    </lineage>
</organism>
<dbReference type="AlphaFoldDB" id="A0A105V4J4"/>
<keyword evidence="2" id="KW-1185">Reference proteome</keyword>
<dbReference type="Proteomes" id="UP000062317">
    <property type="component" value="Unassembled WGS sequence"/>
</dbReference>
<dbReference type="RefSeq" id="WP_060108287.1">
    <property type="nucleotide sequence ID" value="NZ_LPEQ01000113.1"/>
</dbReference>
<gene>
    <name evidence="1" type="ORF">WT27_13680</name>
</gene>
<dbReference type="EMBL" id="LPEQ01000113">
    <property type="protein sequence ID" value="KVV40966.1"/>
    <property type="molecule type" value="Genomic_DNA"/>
</dbReference>
<protein>
    <recommendedName>
        <fullName evidence="3">CBS domain-containing protein</fullName>
    </recommendedName>
</protein>
<proteinExistence type="predicted"/>
<dbReference type="SUPFAM" id="SSF54631">
    <property type="entry name" value="CBS-domain pair"/>
    <property type="match status" value="1"/>
</dbReference>
<comment type="caution">
    <text evidence="1">The sequence shown here is derived from an EMBL/GenBank/DDBJ whole genome shotgun (WGS) entry which is preliminary data.</text>
</comment>
<evidence type="ECO:0000313" key="1">
    <source>
        <dbReference type="EMBL" id="KVV40966.1"/>
    </source>
</evidence>
<accession>A0A105V4J4</accession>
<evidence type="ECO:0008006" key="3">
    <source>
        <dbReference type="Google" id="ProtNLM"/>
    </source>
</evidence>
<name>A0A105V4J4_9BURK</name>
<evidence type="ECO:0000313" key="2">
    <source>
        <dbReference type="Proteomes" id="UP000062317"/>
    </source>
</evidence>
<reference evidence="1 2" key="1">
    <citation type="submission" date="2015-11" db="EMBL/GenBank/DDBJ databases">
        <title>Expanding the genomic diversity of Burkholderia species for the development of highly accurate diagnostics.</title>
        <authorList>
            <person name="Sahl J."/>
            <person name="Keim P."/>
            <person name="Wagner D."/>
        </authorList>
    </citation>
    <scope>NUCLEOTIDE SEQUENCE [LARGE SCALE GENOMIC DNA]</scope>
    <source>
        <strain evidence="1 2">MSMB1301WGS</strain>
    </source>
</reference>
<dbReference type="Gene3D" id="3.10.580.10">
    <property type="entry name" value="CBS-domain"/>
    <property type="match status" value="1"/>
</dbReference>